<feature type="chain" id="PRO_5047114040" evidence="2">
    <location>
        <begin position="18"/>
        <end position="276"/>
    </location>
</feature>
<gene>
    <name evidence="3" type="ORF">SAMN02927916_3377</name>
</gene>
<name>A0ABY0LYF7_9FLAO</name>
<keyword evidence="1" id="KW-0175">Coiled coil</keyword>
<dbReference type="RefSeq" id="WP_091134206.1">
    <property type="nucleotide sequence ID" value="NZ_FMVC01000005.1"/>
</dbReference>
<proteinExistence type="predicted"/>
<comment type="caution">
    <text evidence="3">The sequence shown here is derived from an EMBL/GenBank/DDBJ whole genome shotgun (WGS) entry which is preliminary data.</text>
</comment>
<evidence type="ECO:0000256" key="1">
    <source>
        <dbReference type="SAM" id="Coils"/>
    </source>
</evidence>
<keyword evidence="4" id="KW-1185">Reference proteome</keyword>
<sequence length="276" mass="31025">MKKIIFLVVFISQINFAQNTFPLPSGDVGIGTTNPAGTLHLQKLNSNLVFDLNTNSLCKIVSKGWNANIDIHTFQINGIENLNQLHLNTNGNIGVGTDQPQAKFHIQGDLQNNGNILLGHMGDTNYLTSREVGQILAIRGSQEITFGTYTDNWYNRMIISNSGNVGIGTVSPTNKLDVNGTIHSKEVKVDMKDWSDFVFKKEYNLPTLEEVEKHIAEKGYLKNIPSEKEVLENGINLGEMNAKLLQKIEELTLYLIEMKKENEGLKKRIEKIEKKW</sequence>
<dbReference type="Proteomes" id="UP000199307">
    <property type="component" value="Unassembled WGS sequence"/>
</dbReference>
<reference evidence="3 4" key="1">
    <citation type="submission" date="2016-10" db="EMBL/GenBank/DDBJ databases">
        <authorList>
            <person name="Varghese N."/>
            <person name="Submissions S."/>
        </authorList>
    </citation>
    <scope>NUCLEOTIDE SEQUENCE [LARGE SCALE GENOMIC DNA]</scope>
    <source>
        <strain evidence="3 4">CGMCC 1.6859</strain>
    </source>
</reference>
<keyword evidence="2" id="KW-0732">Signal</keyword>
<dbReference type="EMBL" id="FMVC01000005">
    <property type="protein sequence ID" value="SCY78567.1"/>
    <property type="molecule type" value="Genomic_DNA"/>
</dbReference>
<evidence type="ECO:0000313" key="4">
    <source>
        <dbReference type="Proteomes" id="UP000199307"/>
    </source>
</evidence>
<feature type="coiled-coil region" evidence="1">
    <location>
        <begin position="241"/>
        <end position="275"/>
    </location>
</feature>
<accession>A0ABY0LYF7</accession>
<protein>
    <submittedName>
        <fullName evidence="3">Uncharacterized protein</fullName>
    </submittedName>
</protein>
<evidence type="ECO:0000256" key="2">
    <source>
        <dbReference type="SAM" id="SignalP"/>
    </source>
</evidence>
<organism evidence="3 4">
    <name type="scientific">Flavobacterium anhuiense</name>
    <dbReference type="NCBI Taxonomy" id="459526"/>
    <lineage>
        <taxon>Bacteria</taxon>
        <taxon>Pseudomonadati</taxon>
        <taxon>Bacteroidota</taxon>
        <taxon>Flavobacteriia</taxon>
        <taxon>Flavobacteriales</taxon>
        <taxon>Flavobacteriaceae</taxon>
        <taxon>Flavobacterium</taxon>
    </lineage>
</organism>
<evidence type="ECO:0000313" key="3">
    <source>
        <dbReference type="EMBL" id="SCY78567.1"/>
    </source>
</evidence>
<feature type="signal peptide" evidence="2">
    <location>
        <begin position="1"/>
        <end position="17"/>
    </location>
</feature>